<dbReference type="Proteomes" id="UP000262825">
    <property type="component" value="Unassembled WGS sequence"/>
</dbReference>
<protein>
    <submittedName>
        <fullName evidence="3">Related to Ubiquitin-like modifier-activating enzyme ATG7</fullName>
    </submittedName>
</protein>
<dbReference type="InterPro" id="IPR000594">
    <property type="entry name" value="ThiF_NAD_FAD-bd"/>
</dbReference>
<dbReference type="InterPro" id="IPR042523">
    <property type="entry name" value="Atg7_N_2"/>
</dbReference>
<evidence type="ECO:0000313" key="4">
    <source>
        <dbReference type="Proteomes" id="UP000262825"/>
    </source>
</evidence>
<organism evidence="3 4">
    <name type="scientific">Saccharomycodes ludwigii</name>
    <dbReference type="NCBI Taxonomy" id="36035"/>
    <lineage>
        <taxon>Eukaryota</taxon>
        <taxon>Fungi</taxon>
        <taxon>Dikarya</taxon>
        <taxon>Ascomycota</taxon>
        <taxon>Saccharomycotina</taxon>
        <taxon>Saccharomycetes</taxon>
        <taxon>Saccharomycodales</taxon>
        <taxon>Saccharomycodaceae</taxon>
        <taxon>Saccharomycodes</taxon>
    </lineage>
</organism>
<dbReference type="AlphaFoldDB" id="A0A376B1E5"/>
<dbReference type="SUPFAM" id="SSF69572">
    <property type="entry name" value="Activating enzymes of the ubiquitin-like proteins"/>
    <property type="match status" value="1"/>
</dbReference>
<accession>A0A376B1E5</accession>
<dbReference type="VEuPathDB" id="FungiDB:SCODWIG_00277"/>
<evidence type="ECO:0000259" key="1">
    <source>
        <dbReference type="Pfam" id="PF00899"/>
    </source>
</evidence>
<dbReference type="Gene3D" id="3.40.140.100">
    <property type="entry name" value="Ubiquitin-like modifier-activating enzyme ATG7 C-terminal domain"/>
    <property type="match status" value="1"/>
</dbReference>
<evidence type="ECO:0000259" key="2">
    <source>
        <dbReference type="Pfam" id="PF16420"/>
    </source>
</evidence>
<dbReference type="PANTHER" id="PTHR10953:SF3">
    <property type="entry name" value="UBIQUITIN-LIKE MODIFIER-ACTIVATING ENZYME ATG7"/>
    <property type="match status" value="1"/>
</dbReference>
<dbReference type="InterPro" id="IPR035985">
    <property type="entry name" value="Ubiquitin-activating_enz"/>
</dbReference>
<dbReference type="Pfam" id="PF00899">
    <property type="entry name" value="ThiF"/>
    <property type="match status" value="1"/>
</dbReference>
<dbReference type="Gene3D" id="3.40.140.70">
    <property type="entry name" value="Ubiquitin-like modifier-activating enzyme ATG7 N-terminal domain"/>
    <property type="match status" value="1"/>
</dbReference>
<feature type="domain" description="THIF-type NAD/FAD binding fold" evidence="1">
    <location>
        <begin position="312"/>
        <end position="556"/>
    </location>
</feature>
<sequence>MTTIKFTPGFKCFMETSFYSRLREIKLNNLKLSDEYISLNGDIADTSSILTLNSNNFEECNHGLSDHLKMNGVLKNFNTEQEFITLNKLEFLKHYCIDNIWNTNDIQLIINSFVLITFADLKKYTLLYWVAFPVFQIEGLTFEITSKEVFKGCEDDDECIKFIIENPSVWCFLQDEETKGCENFLMNEVCNTLSTKIVCVRNTLSEITYPPSYLKSVLSLLHKNSPHIKSLKLKIISGNGNIIKYDVNLMLHTIDNDGKKSPPAVKVTGWERNNRGKLGPKFIDLSTLLDPLKMNEQSVDLNLKLMKWRIEPDLNLDIIKSKKVLLLGAGTLGCYVARTLLSWGVRNFTFVDNGRVSHSNPVRQSLFNFEDVGQWKAEAAAKNLKKIFPQLNTESYVLDIPMIGHPPTNEGKQKKDYEKLYQLFQQNDAIFLLVDSRETRWLPTVMGKSFTDKGHEKIIINAAIGFNSYLVMRHGNFEDKLGCYFCNDVVAPNDSLSDRTLDQMCTVTRPGCALMASSLAVELFVSYLQKNVLGEPQHQIRGFLNDFSMIKLHTPSYECCSACSLEIVEEYKRRGWDFVLSALKNYKVVEELSGLADVQREMEKKLESINFGDSDDDEFVTID</sequence>
<name>A0A376B1E5_9ASCO</name>
<dbReference type="Pfam" id="PF16420">
    <property type="entry name" value="ATG7_N"/>
    <property type="match status" value="1"/>
</dbReference>
<dbReference type="InterPro" id="IPR032197">
    <property type="entry name" value="Atg7_N"/>
</dbReference>
<feature type="domain" description="Ubiquitin-like modifier-activating enzyme Atg7 N-terminal" evidence="2">
    <location>
        <begin position="5"/>
        <end position="288"/>
    </location>
</feature>
<dbReference type="GO" id="GO:0000045">
    <property type="term" value="P:autophagosome assembly"/>
    <property type="evidence" value="ECO:0007669"/>
    <property type="project" value="TreeGrafter"/>
</dbReference>
<dbReference type="OrthoDB" id="338614at2759"/>
<keyword evidence="4" id="KW-1185">Reference proteome</keyword>
<dbReference type="GO" id="GO:0006995">
    <property type="term" value="P:cellular response to nitrogen starvation"/>
    <property type="evidence" value="ECO:0007669"/>
    <property type="project" value="TreeGrafter"/>
</dbReference>
<dbReference type="GO" id="GO:0019778">
    <property type="term" value="F:Atg12 activating enzyme activity"/>
    <property type="evidence" value="ECO:0007669"/>
    <property type="project" value="TreeGrafter"/>
</dbReference>
<dbReference type="InterPro" id="IPR042522">
    <property type="entry name" value="Atg7_N_1"/>
</dbReference>
<dbReference type="GO" id="GO:0034727">
    <property type="term" value="P:piecemeal microautophagy of the nucleus"/>
    <property type="evidence" value="ECO:0007669"/>
    <property type="project" value="TreeGrafter"/>
</dbReference>
<dbReference type="GO" id="GO:0000407">
    <property type="term" value="C:phagophore assembly site"/>
    <property type="evidence" value="ECO:0007669"/>
    <property type="project" value="TreeGrafter"/>
</dbReference>
<dbReference type="GO" id="GO:0000422">
    <property type="term" value="P:autophagy of mitochondrion"/>
    <property type="evidence" value="ECO:0007669"/>
    <property type="project" value="TreeGrafter"/>
</dbReference>
<dbReference type="GO" id="GO:0019779">
    <property type="term" value="F:Atg8 activating enzyme activity"/>
    <property type="evidence" value="ECO:0007669"/>
    <property type="project" value="TreeGrafter"/>
</dbReference>
<dbReference type="GO" id="GO:0032446">
    <property type="term" value="P:protein modification by small protein conjugation"/>
    <property type="evidence" value="ECO:0007669"/>
    <property type="project" value="TreeGrafter"/>
</dbReference>
<reference evidence="4" key="1">
    <citation type="submission" date="2018-06" db="EMBL/GenBank/DDBJ databases">
        <authorList>
            <person name="Guldener U."/>
        </authorList>
    </citation>
    <scope>NUCLEOTIDE SEQUENCE [LARGE SCALE GENOMIC DNA]</scope>
    <source>
        <strain evidence="4">UTAD17</strain>
    </source>
</reference>
<dbReference type="EMBL" id="UFAJ01000020">
    <property type="protein sequence ID" value="SSD58516.1"/>
    <property type="molecule type" value="Genomic_DNA"/>
</dbReference>
<proteinExistence type="predicted"/>
<dbReference type="Gene3D" id="3.40.50.720">
    <property type="entry name" value="NAD(P)-binding Rossmann-like Domain"/>
    <property type="match status" value="1"/>
</dbReference>
<dbReference type="PANTHER" id="PTHR10953">
    <property type="entry name" value="UBIQUITIN-ACTIVATING ENZYME E1"/>
    <property type="match status" value="1"/>
</dbReference>
<dbReference type="InterPro" id="IPR045886">
    <property type="entry name" value="ThiF/MoeB/HesA"/>
</dbReference>
<evidence type="ECO:0000313" key="3">
    <source>
        <dbReference type="EMBL" id="SSD58516.1"/>
    </source>
</evidence>
<gene>
    <name evidence="3" type="ORF">SCODWIG_00277</name>
</gene>